<dbReference type="PANTHER" id="PTHR22605:SF16">
    <property type="entry name" value="E3 UBIQUITIN-PROTEIN LIGASE RNF213"/>
    <property type="match status" value="1"/>
</dbReference>
<proteinExistence type="predicted"/>
<dbReference type="GO" id="GO:0016887">
    <property type="term" value="F:ATP hydrolysis activity"/>
    <property type="evidence" value="ECO:0007669"/>
    <property type="project" value="InterPro"/>
</dbReference>
<gene>
    <name evidence="2" type="ORF">MGAL_10B070072</name>
</gene>
<keyword evidence="3" id="KW-1185">Reference proteome</keyword>
<dbReference type="OrthoDB" id="2423195at2759"/>
<dbReference type="Pfam" id="PF07728">
    <property type="entry name" value="AAA_5"/>
    <property type="match status" value="1"/>
</dbReference>
<comment type="caution">
    <text evidence="2">The sequence shown here is derived from an EMBL/GenBank/DDBJ whole genome shotgun (WGS) entry which is preliminary data.</text>
</comment>
<sequence>MGETGCGKTRLIKFMCSLQHMPGKPVRNMIIMKVHGGTTAKDIIMKVEIAEKIATKNAKDNPNMFTVLFFDEANTTEAIGVIKEIMCDKSLGGKPIEFNKTLKIIAACNPYRKHKEELIKKLEMAGLGYHVDADKTTDRLGRVPMRRLVYRVQPLPQSMLPLVWDFGQLNAEVEKMYIKQMVNRYVNKGRLPEVKDLVNVTSNILSECQNFMRKQEDESSFVSLRDVERVLEVMTWFYRQTEKGGILYDENADHDEDNEKVKITRTMILALGVCYQACLHKRQDFRDMIAGHFVKPYKLLDKDQLETELT</sequence>
<dbReference type="PANTHER" id="PTHR22605">
    <property type="entry name" value="RZ-TYPE DOMAIN-CONTAINING PROTEIN"/>
    <property type="match status" value="1"/>
</dbReference>
<dbReference type="EMBL" id="UYJE01008301">
    <property type="protein sequence ID" value="VDI62833.1"/>
    <property type="molecule type" value="Genomic_DNA"/>
</dbReference>
<dbReference type="InterPro" id="IPR011704">
    <property type="entry name" value="ATPase_dyneun-rel_AAA"/>
</dbReference>
<feature type="non-terminal residue" evidence="2">
    <location>
        <position position="1"/>
    </location>
</feature>
<evidence type="ECO:0000313" key="3">
    <source>
        <dbReference type="Proteomes" id="UP000596742"/>
    </source>
</evidence>
<dbReference type="GO" id="GO:0004842">
    <property type="term" value="F:ubiquitin-protein transferase activity"/>
    <property type="evidence" value="ECO:0007669"/>
    <property type="project" value="InterPro"/>
</dbReference>
<dbReference type="GO" id="GO:0005524">
    <property type="term" value="F:ATP binding"/>
    <property type="evidence" value="ECO:0007669"/>
    <property type="project" value="InterPro"/>
</dbReference>
<feature type="domain" description="ATPase dynein-related AAA" evidence="1">
    <location>
        <begin position="2"/>
        <end position="118"/>
    </location>
</feature>
<dbReference type="Proteomes" id="UP000596742">
    <property type="component" value="Unassembled WGS sequence"/>
</dbReference>
<dbReference type="AlphaFoldDB" id="A0A8B6GEM8"/>
<evidence type="ECO:0000313" key="2">
    <source>
        <dbReference type="EMBL" id="VDI62833.1"/>
    </source>
</evidence>
<evidence type="ECO:0000259" key="1">
    <source>
        <dbReference type="Pfam" id="PF07728"/>
    </source>
</evidence>
<accession>A0A8B6GEM8</accession>
<dbReference type="Gene3D" id="3.40.50.300">
    <property type="entry name" value="P-loop containing nucleotide triphosphate hydrolases"/>
    <property type="match status" value="1"/>
</dbReference>
<name>A0A8B6GEM8_MYTGA</name>
<organism evidence="2 3">
    <name type="scientific">Mytilus galloprovincialis</name>
    <name type="common">Mediterranean mussel</name>
    <dbReference type="NCBI Taxonomy" id="29158"/>
    <lineage>
        <taxon>Eukaryota</taxon>
        <taxon>Metazoa</taxon>
        <taxon>Spiralia</taxon>
        <taxon>Lophotrochozoa</taxon>
        <taxon>Mollusca</taxon>
        <taxon>Bivalvia</taxon>
        <taxon>Autobranchia</taxon>
        <taxon>Pteriomorphia</taxon>
        <taxon>Mytilida</taxon>
        <taxon>Mytiloidea</taxon>
        <taxon>Mytilidae</taxon>
        <taxon>Mytilinae</taxon>
        <taxon>Mytilus</taxon>
    </lineage>
</organism>
<protein>
    <recommendedName>
        <fullName evidence="1">ATPase dynein-related AAA domain-containing protein</fullName>
    </recommendedName>
</protein>
<dbReference type="InterPro" id="IPR027417">
    <property type="entry name" value="P-loop_NTPase"/>
</dbReference>
<reference evidence="2" key="1">
    <citation type="submission" date="2018-11" db="EMBL/GenBank/DDBJ databases">
        <authorList>
            <person name="Alioto T."/>
            <person name="Alioto T."/>
        </authorList>
    </citation>
    <scope>NUCLEOTIDE SEQUENCE</scope>
</reference>
<dbReference type="SUPFAM" id="SSF52540">
    <property type="entry name" value="P-loop containing nucleoside triphosphate hydrolases"/>
    <property type="match status" value="1"/>
</dbReference>
<dbReference type="InterPro" id="IPR031248">
    <property type="entry name" value="RNF213"/>
</dbReference>